<proteinExistence type="predicted"/>
<sequence>MERALQELSRIGDEHERITAAQRRSLVELRARSVALVLRGVPIDEVASAVGLSTVAVAGWMAPASS</sequence>
<organism evidence="1 2">
    <name type="scientific">Arenivirga flava</name>
    <dbReference type="NCBI Taxonomy" id="1930060"/>
    <lineage>
        <taxon>Bacteria</taxon>
        <taxon>Bacillati</taxon>
        <taxon>Actinomycetota</taxon>
        <taxon>Actinomycetes</taxon>
        <taxon>Micrococcales</taxon>
        <taxon>Microbacteriaceae</taxon>
        <taxon>Arenivirga</taxon>
    </lineage>
</organism>
<reference evidence="1 2" key="1">
    <citation type="journal article" date="2014" name="Int. J. Syst. Evol. Microbiol.">
        <title>Complete genome sequence of Corynebacterium casei LMG S-19264T (=DSM 44701T), isolated from a smear-ripened cheese.</title>
        <authorList>
            <consortium name="US DOE Joint Genome Institute (JGI-PGF)"/>
            <person name="Walter F."/>
            <person name="Albersmeier A."/>
            <person name="Kalinowski J."/>
            <person name="Ruckert C."/>
        </authorList>
    </citation>
    <scope>NUCLEOTIDE SEQUENCE [LARGE SCALE GENOMIC DNA]</scope>
    <source>
        <strain evidence="1 2">NBRC 112289</strain>
    </source>
</reference>
<evidence type="ECO:0000313" key="2">
    <source>
        <dbReference type="Proteomes" id="UP001157160"/>
    </source>
</evidence>
<keyword evidence="2" id="KW-1185">Reference proteome</keyword>
<dbReference type="Proteomes" id="UP001157160">
    <property type="component" value="Unassembled WGS sequence"/>
</dbReference>
<gene>
    <name evidence="1" type="ORF">GCM10025874_25760</name>
</gene>
<dbReference type="EMBL" id="BSUL01000001">
    <property type="protein sequence ID" value="GMA29323.1"/>
    <property type="molecule type" value="Genomic_DNA"/>
</dbReference>
<dbReference type="RefSeq" id="WP_284233314.1">
    <property type="nucleotide sequence ID" value="NZ_BSUL01000001.1"/>
</dbReference>
<dbReference type="AlphaFoldDB" id="A0AA37XBY7"/>
<comment type="caution">
    <text evidence="1">The sequence shown here is derived from an EMBL/GenBank/DDBJ whole genome shotgun (WGS) entry which is preliminary data.</text>
</comment>
<evidence type="ECO:0000313" key="1">
    <source>
        <dbReference type="EMBL" id="GMA29323.1"/>
    </source>
</evidence>
<accession>A0AA37XBY7</accession>
<protein>
    <submittedName>
        <fullName evidence="1">Uncharacterized protein</fullName>
    </submittedName>
</protein>
<name>A0AA37XBY7_9MICO</name>